<accession>A0A3S2Y045</accession>
<proteinExistence type="predicted"/>
<dbReference type="Proteomes" id="UP000288587">
    <property type="component" value="Unassembled WGS sequence"/>
</dbReference>
<evidence type="ECO:0000256" key="1">
    <source>
        <dbReference type="SAM" id="SignalP"/>
    </source>
</evidence>
<keyword evidence="1" id="KW-0732">Signal</keyword>
<gene>
    <name evidence="2" type="ORF">EOD73_07445</name>
</gene>
<name>A0A3S2Y045_9BURK</name>
<comment type="caution">
    <text evidence="2">The sequence shown here is derived from an EMBL/GenBank/DDBJ whole genome shotgun (WGS) entry which is preliminary data.</text>
</comment>
<dbReference type="OrthoDB" id="128385at2"/>
<dbReference type="RefSeq" id="WP_127682248.1">
    <property type="nucleotide sequence ID" value="NZ_SACM01000001.1"/>
</dbReference>
<feature type="signal peptide" evidence="1">
    <location>
        <begin position="1"/>
        <end position="22"/>
    </location>
</feature>
<protein>
    <recommendedName>
        <fullName evidence="4">Haem-binding uptake Tiki superfamily ChaN domain-containing protein</fullName>
    </recommendedName>
</protein>
<organism evidence="2 3">
    <name type="scientific">Inhella crocodyli</name>
    <dbReference type="NCBI Taxonomy" id="2499851"/>
    <lineage>
        <taxon>Bacteria</taxon>
        <taxon>Pseudomonadati</taxon>
        <taxon>Pseudomonadota</taxon>
        <taxon>Betaproteobacteria</taxon>
        <taxon>Burkholderiales</taxon>
        <taxon>Sphaerotilaceae</taxon>
        <taxon>Inhella</taxon>
    </lineage>
</organism>
<evidence type="ECO:0000313" key="3">
    <source>
        <dbReference type="Proteomes" id="UP000288587"/>
    </source>
</evidence>
<evidence type="ECO:0000313" key="2">
    <source>
        <dbReference type="EMBL" id="RVT88794.1"/>
    </source>
</evidence>
<keyword evidence="3" id="KW-1185">Reference proteome</keyword>
<dbReference type="EMBL" id="SACM01000001">
    <property type="protein sequence ID" value="RVT88794.1"/>
    <property type="molecule type" value="Genomic_DNA"/>
</dbReference>
<feature type="chain" id="PRO_5018761918" description="Haem-binding uptake Tiki superfamily ChaN domain-containing protein" evidence="1">
    <location>
        <begin position="23"/>
        <end position="417"/>
    </location>
</feature>
<evidence type="ECO:0008006" key="4">
    <source>
        <dbReference type="Google" id="ProtNLM"/>
    </source>
</evidence>
<reference evidence="2 3" key="1">
    <citation type="submission" date="2019-01" db="EMBL/GenBank/DDBJ databases">
        <authorList>
            <person name="Chen W.-M."/>
        </authorList>
    </citation>
    <scope>NUCLEOTIDE SEQUENCE [LARGE SCALE GENOMIC DNA]</scope>
    <source>
        <strain evidence="2 3">CCP-18</strain>
    </source>
</reference>
<sequence>MKHLTRPLLVLLAAMALQSAGAAGLPEPPSPPTAAPGTPPAALLEALVAHSRLALLMEGGRVQGPGAERWRQLAGAAQHVLLGEQHGNAGIARLAQALWADLATQGYTHAALETDPWVSAALASSLRRGGMPAWRAFLVPRGGAQAVPFVGWQEEAALAEAVLRTGSLWGLDQVFIGSAPWLLRDLLVQPRAGLHPTSRATLVHWVREAEADPQWLGRVPLAAMQTEAARSAPRSAARALLSALAESRAIYGPFTGDEGEPWTANQQREQAMKQRFVALLRQAEAQRQRAPKVMLKVGAYHGFRGASPTGVQSLGGFVTEMAAAREQAVLTVLLLCGPGSQGAVHGGSPQPCDGWLQEGDWRFLAPWVDAQQPTLFDLRTWRLRPKRWAHLPAEVQRVIGSYDLLVFVPNTPAATPL</sequence>
<dbReference type="AlphaFoldDB" id="A0A3S2Y045"/>
<dbReference type="SUPFAM" id="SSF159501">
    <property type="entry name" value="EreA/ChaN-like"/>
    <property type="match status" value="1"/>
</dbReference>